<dbReference type="Gene3D" id="2.40.70.10">
    <property type="entry name" value="Acid Proteases"/>
    <property type="match status" value="1"/>
</dbReference>
<protein>
    <recommendedName>
        <fullName evidence="3">Aspartyl protease</fullName>
    </recommendedName>
</protein>
<organism evidence="1 2">
    <name type="scientific">Bacteroides ovatus</name>
    <dbReference type="NCBI Taxonomy" id="28116"/>
    <lineage>
        <taxon>Bacteria</taxon>
        <taxon>Pseudomonadati</taxon>
        <taxon>Bacteroidota</taxon>
        <taxon>Bacteroidia</taxon>
        <taxon>Bacteroidales</taxon>
        <taxon>Bacteroidaceae</taxon>
        <taxon>Bacteroides</taxon>
    </lineage>
</organism>
<proteinExistence type="predicted"/>
<evidence type="ECO:0008006" key="3">
    <source>
        <dbReference type="Google" id="ProtNLM"/>
    </source>
</evidence>
<name>A0A1G6GB10_BACOV</name>
<reference evidence="1 2" key="1">
    <citation type="submission" date="2016-10" db="EMBL/GenBank/DDBJ databases">
        <authorList>
            <person name="de Groot N.N."/>
        </authorList>
    </citation>
    <scope>NUCLEOTIDE SEQUENCE [LARGE SCALE GENOMIC DNA]</scope>
    <source>
        <strain evidence="1 2">NLAE-zl-C500</strain>
    </source>
</reference>
<dbReference type="EMBL" id="FMYE01000065">
    <property type="protein sequence ID" value="SDB79200.1"/>
    <property type="molecule type" value="Genomic_DNA"/>
</dbReference>
<evidence type="ECO:0000313" key="2">
    <source>
        <dbReference type="Proteomes" id="UP000183670"/>
    </source>
</evidence>
<sequence>MEFPLHWGLQKTGLPLIVVTCTDDTGTTRDLCLLIDTGSTNNIMFSFVYEHFQKNFKSLKEQGSIMGFEGQQHETPQIETTFNFEGQSYTSVFSVLDISDGMKHVQEESGVQIHGVLGIHFLVDNEWIIDFKQLNIADGYEKV</sequence>
<evidence type="ECO:0000313" key="1">
    <source>
        <dbReference type="EMBL" id="SDB79200.1"/>
    </source>
</evidence>
<dbReference type="Proteomes" id="UP000183670">
    <property type="component" value="Unassembled WGS sequence"/>
</dbReference>
<dbReference type="InterPro" id="IPR021109">
    <property type="entry name" value="Peptidase_aspartic_dom_sf"/>
</dbReference>
<gene>
    <name evidence="1" type="ORF">SAMN05192581_10654</name>
</gene>
<dbReference type="RefSeq" id="WP_074559909.1">
    <property type="nucleotide sequence ID" value="NZ_FMYE01000065.1"/>
</dbReference>
<accession>A0A1G6GB10</accession>
<dbReference type="AlphaFoldDB" id="A0A1G6GB10"/>